<protein>
    <submittedName>
        <fullName evidence="1">Uncharacterized protein</fullName>
    </submittedName>
</protein>
<organism evidence="1 2">
    <name type="scientific">Echinicola rosea</name>
    <dbReference type="NCBI Taxonomy" id="1807691"/>
    <lineage>
        <taxon>Bacteria</taxon>
        <taxon>Pseudomonadati</taxon>
        <taxon>Bacteroidota</taxon>
        <taxon>Cytophagia</taxon>
        <taxon>Cytophagales</taxon>
        <taxon>Cyclobacteriaceae</taxon>
        <taxon>Echinicola</taxon>
    </lineage>
</organism>
<proteinExistence type="predicted"/>
<keyword evidence="2" id="KW-1185">Reference proteome</keyword>
<dbReference type="Proteomes" id="UP000647339">
    <property type="component" value="Unassembled WGS sequence"/>
</dbReference>
<gene>
    <name evidence="1" type="ORF">GCM10011339_30120</name>
</gene>
<comment type="caution">
    <text evidence="1">The sequence shown here is derived from an EMBL/GenBank/DDBJ whole genome shotgun (WGS) entry which is preliminary data.</text>
</comment>
<accession>A0ABQ1V7I6</accession>
<evidence type="ECO:0000313" key="1">
    <source>
        <dbReference type="EMBL" id="GGF39551.1"/>
    </source>
</evidence>
<sequence length="286" mass="33479">MTMKATSTYRPIFTLSILHNYFLNDGEELFSSMGDDKKEEQLAAYHWQDFLNITPTAKTMEMLNGQLMILKPFSNQLMVAVKVTSDDDRVPYVPLDGDQQFVFRLSFTDPLFDNYTNLERTGALFYFSNKEPLLPESHHFNTIHTTNQEATVTNRYLFNGENKRHLLEFLDQENTINTDGILHIYMQGDHTNKSLIINDGRIKDNLPHFKIHFDNQKTTWKYIHQRDGFETETIKEWPLTRFGFITLDKPSDFNSPPGNLDKYKFPNPSPKQIKFIANKPYSEIFI</sequence>
<evidence type="ECO:0000313" key="2">
    <source>
        <dbReference type="Proteomes" id="UP000647339"/>
    </source>
</evidence>
<name>A0ABQ1V7I6_9BACT</name>
<dbReference type="EMBL" id="BMIU01000015">
    <property type="protein sequence ID" value="GGF39551.1"/>
    <property type="molecule type" value="Genomic_DNA"/>
</dbReference>
<reference evidence="2" key="1">
    <citation type="journal article" date="2019" name="Int. J. Syst. Evol. Microbiol.">
        <title>The Global Catalogue of Microorganisms (GCM) 10K type strain sequencing project: providing services to taxonomists for standard genome sequencing and annotation.</title>
        <authorList>
            <consortium name="The Broad Institute Genomics Platform"/>
            <consortium name="The Broad Institute Genome Sequencing Center for Infectious Disease"/>
            <person name="Wu L."/>
            <person name="Ma J."/>
        </authorList>
    </citation>
    <scope>NUCLEOTIDE SEQUENCE [LARGE SCALE GENOMIC DNA]</scope>
    <source>
        <strain evidence="2">CGMCC 1.15407</strain>
    </source>
</reference>